<organism evidence="2 3">
    <name type="scientific">Vitrella brassicaformis (strain CCMP3155)</name>
    <dbReference type="NCBI Taxonomy" id="1169540"/>
    <lineage>
        <taxon>Eukaryota</taxon>
        <taxon>Sar</taxon>
        <taxon>Alveolata</taxon>
        <taxon>Colpodellida</taxon>
        <taxon>Vitrellaceae</taxon>
        <taxon>Vitrella</taxon>
    </lineage>
</organism>
<reference evidence="2 3" key="1">
    <citation type="submission" date="2014-11" db="EMBL/GenBank/DDBJ databases">
        <authorList>
            <person name="Zhu J."/>
            <person name="Qi W."/>
            <person name="Song R."/>
        </authorList>
    </citation>
    <scope>NUCLEOTIDE SEQUENCE [LARGE SCALE GENOMIC DNA]</scope>
</reference>
<evidence type="ECO:0000313" key="2">
    <source>
        <dbReference type="EMBL" id="CEM16647.1"/>
    </source>
</evidence>
<dbReference type="STRING" id="1169540.A0A0G4FRF6"/>
<dbReference type="EMBL" id="CDMY01000480">
    <property type="protein sequence ID" value="CEM16647.1"/>
    <property type="molecule type" value="Genomic_DNA"/>
</dbReference>
<accession>A0A0G4FRF6</accession>
<evidence type="ECO:0000313" key="3">
    <source>
        <dbReference type="Proteomes" id="UP000041254"/>
    </source>
</evidence>
<feature type="coiled-coil region" evidence="1">
    <location>
        <begin position="410"/>
        <end position="512"/>
    </location>
</feature>
<name>A0A0G4FRF6_VITBC</name>
<dbReference type="InParanoid" id="A0A0G4FRF6"/>
<dbReference type="VEuPathDB" id="CryptoDB:Vbra_15952"/>
<proteinExistence type="predicted"/>
<dbReference type="OMA" id="HEYEMEI"/>
<gene>
    <name evidence="2" type="ORF">Vbra_15952</name>
</gene>
<dbReference type="Gene3D" id="1.10.287.1490">
    <property type="match status" value="1"/>
</dbReference>
<evidence type="ECO:0000256" key="1">
    <source>
        <dbReference type="SAM" id="Coils"/>
    </source>
</evidence>
<dbReference type="AlphaFoldDB" id="A0A0G4FRF6"/>
<evidence type="ECO:0008006" key="4">
    <source>
        <dbReference type="Google" id="ProtNLM"/>
    </source>
</evidence>
<feature type="coiled-coil region" evidence="1">
    <location>
        <begin position="195"/>
        <end position="381"/>
    </location>
</feature>
<keyword evidence="3" id="KW-1185">Reference proteome</keyword>
<protein>
    <recommendedName>
        <fullName evidence="4">Myosin tail domain-containing protein</fullName>
    </recommendedName>
</protein>
<sequence length="583" mass="67562">MAQLTQTGEGGEELDPNSQAFLMRVREAVEELREELDEERRRVEELEEQKEEYERELTRAAEALDSDQAQLAEKDDTIAKLEERTRELEHEMDELQRAAEEELDGLADVREELQKCRDDIAAKEEAIAAKDSAITDLENRLSELSTESTHLQQRLQEKDTQVNEQEAAATTRLESFKDTLARDHQLALEEKDTQIGAIEQELLDEREARTQLEEALQTTATRLETTHTELTEVRGSLEEAQAELERLRTADTQLTAVKEELGGVRAQYEEAAEFRAKCEVYQQNIQTLRTERSQAHERLVTLTRENADLRYTLKQLQESDEARRQLELDRERLTASLQDAVNGRIRLERELLESSNRLAEMKTAATRAVQLEDDKQRLMREKLDLDHHRRDLEGTCYKLQKLARSKDATIAELKKETADLVRIREELKRVEVAEREREENYAKLVDGRVAERFEKLRAKYEGKIARLQRQLMDRDGYEQRMRELVEAELSSLQRWNKEMEEWDVAARRARQHDDNTSAIRAENNQTLLNAQMKQIARGLERRLHRALHRSGAGAGAGGGGATLRDRSYDAYVNPYTTQYPPTR</sequence>
<dbReference type="PhylomeDB" id="A0A0G4FRF6"/>
<keyword evidence="1" id="KW-0175">Coiled coil</keyword>
<feature type="coiled-coil region" evidence="1">
    <location>
        <begin position="22"/>
        <end position="154"/>
    </location>
</feature>
<dbReference type="Proteomes" id="UP000041254">
    <property type="component" value="Unassembled WGS sequence"/>
</dbReference>